<protein>
    <submittedName>
        <fullName evidence="7">Putative hydroxymethylpyrimidine transporter CytX</fullName>
    </submittedName>
</protein>
<feature type="transmembrane region" description="Helical" evidence="6">
    <location>
        <begin position="12"/>
        <end position="32"/>
    </location>
</feature>
<keyword evidence="4 6" id="KW-1133">Transmembrane helix</keyword>
<dbReference type="AlphaFoldDB" id="A0A1H6T462"/>
<feature type="transmembrane region" description="Helical" evidence="6">
    <location>
        <begin position="282"/>
        <end position="300"/>
    </location>
</feature>
<feature type="transmembrane region" description="Helical" evidence="6">
    <location>
        <begin position="204"/>
        <end position="226"/>
    </location>
</feature>
<evidence type="ECO:0000256" key="4">
    <source>
        <dbReference type="ARBA" id="ARBA00022989"/>
    </source>
</evidence>
<feature type="transmembrane region" description="Helical" evidence="6">
    <location>
        <begin position="171"/>
        <end position="192"/>
    </location>
</feature>
<feature type="transmembrane region" description="Helical" evidence="6">
    <location>
        <begin position="38"/>
        <end position="59"/>
    </location>
</feature>
<accession>A0A1H6T462</accession>
<sequence>MNKQTSLLDNGLIWFGAGVSIAEILTGTYLAPLGLTKGILAIVLGHIIGGILFFLAGIIGGSSRKSAMDSVKMSFGKKGGLLFAILNVVQLVGWTAIMIYDGSLSAASLFHGYQALWCIVIGGLIGLWIFIGIKNLGKVNSIAMMALFVLTIVLCFTIVRQGHNTQIVETISFSAALELSISMPLSWLPVISDYTKEAKEPIKASLISALTYSLTSSWMFLIGMMAAMMTGESDIAKIMLKAGLGIAALIIIILSTVTTTFLDALSAGISFQSITSKADGRIVGLIVALIGTLCAIVFPMDDITNFLYFIGSIFTPMIAVMIVSFFFFHDHCENQDYKWMNLLIWLIGFICYRMLMHYEFILGYTIVDLLSTGVLTYVIYKLHFMKS</sequence>
<evidence type="ECO:0000313" key="8">
    <source>
        <dbReference type="Proteomes" id="UP000183028"/>
    </source>
</evidence>
<dbReference type="Proteomes" id="UP000183028">
    <property type="component" value="Unassembled WGS sequence"/>
</dbReference>
<feature type="transmembrane region" description="Helical" evidence="6">
    <location>
        <begin position="339"/>
        <end position="355"/>
    </location>
</feature>
<feature type="transmembrane region" description="Helical" evidence="6">
    <location>
        <begin position="112"/>
        <end position="130"/>
    </location>
</feature>
<feature type="transmembrane region" description="Helical" evidence="6">
    <location>
        <begin position="80"/>
        <end position="100"/>
    </location>
</feature>
<dbReference type="InterPro" id="IPR012732">
    <property type="entry name" value="Thia_CytX"/>
</dbReference>
<feature type="transmembrane region" description="Helical" evidence="6">
    <location>
        <begin position="306"/>
        <end position="327"/>
    </location>
</feature>
<evidence type="ECO:0000256" key="6">
    <source>
        <dbReference type="SAM" id="Phobius"/>
    </source>
</evidence>
<feature type="transmembrane region" description="Helical" evidence="6">
    <location>
        <begin position="142"/>
        <end position="159"/>
    </location>
</feature>
<dbReference type="Gene3D" id="1.10.4160.10">
    <property type="entry name" value="Hydantoin permease"/>
    <property type="match status" value="1"/>
</dbReference>
<keyword evidence="8" id="KW-1185">Reference proteome</keyword>
<name>A0A1H6T462_9FIRM</name>
<comment type="similarity">
    <text evidence="2">Belongs to the purine-cytosine permease (2.A.39) family.</text>
</comment>
<evidence type="ECO:0000256" key="3">
    <source>
        <dbReference type="ARBA" id="ARBA00022692"/>
    </source>
</evidence>
<gene>
    <name evidence="7" type="ORF">SAMN04487834_101826</name>
</gene>
<dbReference type="Pfam" id="PF02133">
    <property type="entry name" value="Transp_cyt_pur"/>
    <property type="match status" value="1"/>
</dbReference>
<dbReference type="PANTHER" id="PTHR30569">
    <property type="entry name" value="CYTOSINE TRANSPORTER CODB"/>
    <property type="match status" value="1"/>
</dbReference>
<evidence type="ECO:0000313" key="7">
    <source>
        <dbReference type="EMBL" id="SEI71045.1"/>
    </source>
</evidence>
<feature type="transmembrane region" description="Helical" evidence="6">
    <location>
        <begin position="361"/>
        <end position="380"/>
    </location>
</feature>
<keyword evidence="3 6" id="KW-0812">Transmembrane</keyword>
<evidence type="ECO:0000256" key="1">
    <source>
        <dbReference type="ARBA" id="ARBA00004141"/>
    </source>
</evidence>
<feature type="transmembrane region" description="Helical" evidence="6">
    <location>
        <begin position="238"/>
        <end position="262"/>
    </location>
</feature>
<dbReference type="RefSeq" id="WP_074731860.1">
    <property type="nucleotide sequence ID" value="NZ_FNYK01000018.1"/>
</dbReference>
<evidence type="ECO:0000256" key="2">
    <source>
        <dbReference type="ARBA" id="ARBA00008974"/>
    </source>
</evidence>
<dbReference type="NCBIfam" id="TIGR02358">
    <property type="entry name" value="thia_cytX"/>
    <property type="match status" value="1"/>
</dbReference>
<dbReference type="InterPro" id="IPR001248">
    <property type="entry name" value="Pur-cyt_permease"/>
</dbReference>
<dbReference type="GO" id="GO:0005886">
    <property type="term" value="C:plasma membrane"/>
    <property type="evidence" value="ECO:0007669"/>
    <property type="project" value="TreeGrafter"/>
</dbReference>
<organism evidence="7 8">
    <name type="scientific">Sharpea azabuensis</name>
    <dbReference type="NCBI Taxonomy" id="322505"/>
    <lineage>
        <taxon>Bacteria</taxon>
        <taxon>Bacillati</taxon>
        <taxon>Bacillota</taxon>
        <taxon>Erysipelotrichia</taxon>
        <taxon>Erysipelotrichales</taxon>
        <taxon>Coprobacillaceae</taxon>
        <taxon>Sharpea</taxon>
    </lineage>
</organism>
<proteinExistence type="inferred from homology"/>
<keyword evidence="5 6" id="KW-0472">Membrane</keyword>
<dbReference type="eggNOG" id="COG1457">
    <property type="taxonomic scope" value="Bacteria"/>
</dbReference>
<dbReference type="InterPro" id="IPR030191">
    <property type="entry name" value="CodB"/>
</dbReference>
<dbReference type="EMBL" id="FNYK01000018">
    <property type="protein sequence ID" value="SEI71045.1"/>
    <property type="molecule type" value="Genomic_DNA"/>
</dbReference>
<dbReference type="STRING" id="322505.SAMN04487836_104102"/>
<dbReference type="PANTHER" id="PTHR30569:SF0">
    <property type="entry name" value="CYTOSINE PERMEASE"/>
    <property type="match status" value="1"/>
</dbReference>
<comment type="subcellular location">
    <subcellularLocation>
        <location evidence="1">Membrane</location>
        <topology evidence="1">Multi-pass membrane protein</topology>
    </subcellularLocation>
</comment>
<evidence type="ECO:0000256" key="5">
    <source>
        <dbReference type="ARBA" id="ARBA00023136"/>
    </source>
</evidence>
<dbReference type="GO" id="GO:0015209">
    <property type="term" value="F:cytosine transmembrane transporter activity"/>
    <property type="evidence" value="ECO:0007669"/>
    <property type="project" value="InterPro"/>
</dbReference>
<reference evidence="8" key="1">
    <citation type="submission" date="2016-10" db="EMBL/GenBank/DDBJ databases">
        <authorList>
            <person name="Varghese N."/>
        </authorList>
    </citation>
    <scope>NUCLEOTIDE SEQUENCE [LARGE SCALE GENOMIC DNA]</scope>
    <source>
        <strain evidence="8">DSM 20406</strain>
    </source>
</reference>